<evidence type="ECO:0000313" key="6">
    <source>
        <dbReference type="EMBL" id="GFP28976.1"/>
    </source>
</evidence>
<keyword evidence="7" id="KW-1185">Reference proteome</keyword>
<dbReference type="PANTHER" id="PTHR34535:SF3">
    <property type="entry name" value="HYDROGENASE MATURATION FACTOR HYPA"/>
    <property type="match status" value="1"/>
</dbReference>
<gene>
    <name evidence="5" type="primary">hypA</name>
    <name evidence="6" type="ORF">HKBW3S33_02392</name>
</gene>
<dbReference type="InterPro" id="IPR000688">
    <property type="entry name" value="HypA/HybF"/>
</dbReference>
<accession>A0A6V8PDU6</accession>
<evidence type="ECO:0000313" key="7">
    <source>
        <dbReference type="Proteomes" id="UP000591948"/>
    </source>
</evidence>
<dbReference type="PANTHER" id="PTHR34535">
    <property type="entry name" value="HYDROGENASE MATURATION FACTOR HYPA"/>
    <property type="match status" value="1"/>
</dbReference>
<feature type="binding site" evidence="5">
    <location>
        <position position="93"/>
    </location>
    <ligand>
        <name>Zn(2+)</name>
        <dbReference type="ChEBI" id="CHEBI:29105"/>
    </ligand>
</feature>
<dbReference type="HAMAP" id="MF_00213">
    <property type="entry name" value="HypA_HybF"/>
    <property type="match status" value="1"/>
</dbReference>
<dbReference type="AlphaFoldDB" id="A0A6V8PDU6"/>
<evidence type="ECO:0000256" key="3">
    <source>
        <dbReference type="ARBA" id="ARBA00022723"/>
    </source>
</evidence>
<dbReference type="GO" id="GO:0008270">
    <property type="term" value="F:zinc ion binding"/>
    <property type="evidence" value="ECO:0007669"/>
    <property type="project" value="UniProtKB-UniRule"/>
</dbReference>
<dbReference type="EMBL" id="BLRY01000545">
    <property type="protein sequence ID" value="GFP28976.1"/>
    <property type="molecule type" value="Genomic_DNA"/>
</dbReference>
<dbReference type="Pfam" id="PF01155">
    <property type="entry name" value="HypA"/>
    <property type="match status" value="1"/>
</dbReference>
<keyword evidence="2 5" id="KW-0533">Nickel</keyword>
<feature type="binding site" evidence="5">
    <location>
        <position position="2"/>
    </location>
    <ligand>
        <name>Ni(2+)</name>
        <dbReference type="ChEBI" id="CHEBI:49786"/>
    </ligand>
</feature>
<dbReference type="Proteomes" id="UP000591948">
    <property type="component" value="Unassembled WGS sequence"/>
</dbReference>
<comment type="similarity">
    <text evidence="1 5">Belongs to the HypA/HybF family.</text>
</comment>
<keyword evidence="4 5" id="KW-0862">Zinc</keyword>
<organism evidence="6 7">
    <name type="scientific">Candidatus Hakubella thermalkaliphila</name>
    <dbReference type="NCBI Taxonomy" id="2754717"/>
    <lineage>
        <taxon>Bacteria</taxon>
        <taxon>Bacillati</taxon>
        <taxon>Actinomycetota</taxon>
        <taxon>Actinomycetota incertae sedis</taxon>
        <taxon>Candidatus Hakubellales</taxon>
        <taxon>Candidatus Hakubellaceae</taxon>
        <taxon>Candidatus Hakubella</taxon>
    </lineage>
</organism>
<dbReference type="RefSeq" id="WP_176234151.1">
    <property type="nucleotide sequence ID" value="NZ_BLRY01000545.1"/>
</dbReference>
<dbReference type="PIRSF" id="PIRSF004761">
    <property type="entry name" value="Hydrgn_mat_HypA"/>
    <property type="match status" value="1"/>
</dbReference>
<feature type="binding site" evidence="5">
    <location>
        <position position="73"/>
    </location>
    <ligand>
        <name>Zn(2+)</name>
        <dbReference type="ChEBI" id="CHEBI:29105"/>
    </ligand>
</feature>
<evidence type="ECO:0000256" key="1">
    <source>
        <dbReference type="ARBA" id="ARBA00010748"/>
    </source>
</evidence>
<name>A0A6V8PDU6_9ACTN</name>
<dbReference type="Gene3D" id="3.30.2320.80">
    <property type="match status" value="1"/>
</dbReference>
<evidence type="ECO:0000256" key="4">
    <source>
        <dbReference type="ARBA" id="ARBA00022833"/>
    </source>
</evidence>
<dbReference type="GO" id="GO:0051604">
    <property type="term" value="P:protein maturation"/>
    <property type="evidence" value="ECO:0007669"/>
    <property type="project" value="InterPro"/>
</dbReference>
<evidence type="ECO:0000256" key="2">
    <source>
        <dbReference type="ARBA" id="ARBA00022596"/>
    </source>
</evidence>
<dbReference type="InterPro" id="IPR020538">
    <property type="entry name" value="Hydgase_Ni_incorp_HypA/HybF_CS"/>
</dbReference>
<dbReference type="GO" id="GO:0016151">
    <property type="term" value="F:nickel cation binding"/>
    <property type="evidence" value="ECO:0007669"/>
    <property type="project" value="UniProtKB-UniRule"/>
</dbReference>
<feature type="binding site" evidence="5">
    <location>
        <position position="90"/>
    </location>
    <ligand>
        <name>Zn(2+)</name>
        <dbReference type="ChEBI" id="CHEBI:29105"/>
    </ligand>
</feature>
<comment type="caution">
    <text evidence="6">The sequence shown here is derived from an EMBL/GenBank/DDBJ whole genome shotgun (WGS) entry which is preliminary data.</text>
</comment>
<feature type="binding site" evidence="5">
    <location>
        <position position="76"/>
    </location>
    <ligand>
        <name>Zn(2+)</name>
        <dbReference type="ChEBI" id="CHEBI:29105"/>
    </ligand>
</feature>
<comment type="function">
    <text evidence="5">Involved in the maturation of [NiFe] hydrogenases. Required for nickel insertion into the metal center of the hydrogenase.</text>
</comment>
<proteinExistence type="inferred from homology"/>
<reference evidence="6 7" key="1">
    <citation type="journal article" date="2020" name="Front. Microbiol.">
        <title>Single-cell genomics of novel Actinobacteria with the Wood-Ljungdahl pathway discovered in a serpentinizing system.</title>
        <authorList>
            <person name="Merino N."/>
            <person name="Kawai M."/>
            <person name="Boyd E.S."/>
            <person name="Colman D.R."/>
            <person name="McGlynn S.E."/>
            <person name="Nealson K.H."/>
            <person name="Kurokawa K."/>
            <person name="Hongoh Y."/>
        </authorList>
    </citation>
    <scope>NUCLEOTIDE SEQUENCE [LARGE SCALE GENOMIC DNA]</scope>
    <source>
        <strain evidence="6 7">S33</strain>
    </source>
</reference>
<sequence>MHEASIALGVLEIAVDNCRKAGYNRIESIRLKIGKASGIMPDAFLFAFNAVKADTIAAEASVIIDEIPVSGLCNKCGKDFVTEEKYILCCPECSSASFNIKTGRELEIIDMEVF</sequence>
<evidence type="ECO:0000256" key="5">
    <source>
        <dbReference type="HAMAP-Rule" id="MF_00213"/>
    </source>
</evidence>
<dbReference type="PROSITE" id="PS01249">
    <property type="entry name" value="HYPA"/>
    <property type="match status" value="1"/>
</dbReference>
<keyword evidence="3 5" id="KW-0479">Metal-binding</keyword>
<protein>
    <recommendedName>
        <fullName evidence="5">Hydrogenase maturation factor HypA</fullName>
    </recommendedName>
</protein>